<name>A0A9X7W3E4_9BACL</name>
<dbReference type="Pfam" id="PF07501">
    <property type="entry name" value="G5"/>
    <property type="match status" value="1"/>
</dbReference>
<dbReference type="AlphaFoldDB" id="A0A9X7W3E4"/>
<dbReference type="InterPro" id="IPR051933">
    <property type="entry name" value="Resuscitation_pf_RpfB"/>
</dbReference>
<dbReference type="GO" id="GO:0019867">
    <property type="term" value="C:outer membrane"/>
    <property type="evidence" value="ECO:0007669"/>
    <property type="project" value="InterPro"/>
</dbReference>
<dbReference type="GO" id="GO:0004553">
    <property type="term" value="F:hydrolase activity, hydrolyzing O-glycosyl compounds"/>
    <property type="evidence" value="ECO:0007669"/>
    <property type="project" value="InterPro"/>
</dbReference>
<evidence type="ECO:0000259" key="2">
    <source>
        <dbReference type="PROSITE" id="PS51109"/>
    </source>
</evidence>
<dbReference type="InterPro" id="IPR011098">
    <property type="entry name" value="G5_dom"/>
</dbReference>
<reference evidence="3 4" key="1">
    <citation type="submission" date="2021-02" db="EMBL/GenBank/DDBJ databases">
        <title>Alicyclobacillus curvatus sp. nov. and Alicyclobacillus mengziensis sp. nov., two acidophilic bacteria isolated from acid mine drainage.</title>
        <authorList>
            <person name="Huang Y."/>
        </authorList>
    </citation>
    <scope>NUCLEOTIDE SEQUENCE [LARGE SCALE GENOMIC DNA]</scope>
    <source>
        <strain evidence="3 4">S30H14</strain>
    </source>
</reference>
<evidence type="ECO:0000256" key="1">
    <source>
        <dbReference type="ARBA" id="ARBA00022729"/>
    </source>
</evidence>
<gene>
    <name evidence="3" type="ORF">JZ786_15400</name>
</gene>
<dbReference type="EMBL" id="CP071182">
    <property type="protein sequence ID" value="QSO49899.1"/>
    <property type="molecule type" value="Genomic_DNA"/>
</dbReference>
<evidence type="ECO:0000313" key="3">
    <source>
        <dbReference type="EMBL" id="QSO49899.1"/>
    </source>
</evidence>
<feature type="domain" description="G5" evidence="2">
    <location>
        <begin position="132"/>
        <end position="210"/>
    </location>
</feature>
<sequence length="312" mass="33435">MVGAVLAVFGGSGFVARSAYKTVTVTTHGQRQVLRGFTFGSLGSFLASKQIPVNQRDRVSPDLSTPVHDGMKVVIQAPKFVTLIDGNSRATLQTFAPTVMDFLNQQGIQIGPKTRVSVPLSSPLQDGEQVTVHYYETSTSVKTEVLQFQTIRRTTNKLYVGQQRVLTHGVKGSKEIKTTTVLRDGKAIQQSTTTKIVKPVNEVVEVGTKQHPQHLSARGFSSFVILKQLTVVATAYMAGGTTATGVPAEPGVIAVDPSVIPLGTKLYIPGIGIVTADDTGAAIRGNRIDICMASQGLASNWGERVITIYEVR</sequence>
<dbReference type="SMART" id="SM01208">
    <property type="entry name" value="G5"/>
    <property type="match status" value="1"/>
</dbReference>
<dbReference type="Proteomes" id="UP000663505">
    <property type="component" value="Chromosome"/>
</dbReference>
<accession>A0A9X7W3E4</accession>
<dbReference type="PANTHER" id="PTHR39160:SF4">
    <property type="entry name" value="RESUSCITATION-PROMOTING FACTOR RPFB"/>
    <property type="match status" value="1"/>
</dbReference>
<dbReference type="CDD" id="cd22786">
    <property type="entry name" value="DPBB_YuiC-like"/>
    <property type="match status" value="1"/>
</dbReference>
<organism evidence="3 4">
    <name type="scientific">Alicyclobacillus mengziensis</name>
    <dbReference type="NCBI Taxonomy" id="2931921"/>
    <lineage>
        <taxon>Bacteria</taxon>
        <taxon>Bacillati</taxon>
        <taxon>Bacillota</taxon>
        <taxon>Bacilli</taxon>
        <taxon>Bacillales</taxon>
        <taxon>Alicyclobacillaceae</taxon>
        <taxon>Alicyclobacillus</taxon>
    </lineage>
</organism>
<dbReference type="KEGG" id="afx:JZ786_15400"/>
<keyword evidence="1" id="KW-0732">Signal</keyword>
<dbReference type="SUPFAM" id="SSF50685">
    <property type="entry name" value="Barwin-like endoglucanases"/>
    <property type="match status" value="1"/>
</dbReference>
<protein>
    <submittedName>
        <fullName evidence="3">DUF348 domain-containing protein</fullName>
    </submittedName>
</protein>
<evidence type="ECO:0000313" key="4">
    <source>
        <dbReference type="Proteomes" id="UP000663505"/>
    </source>
</evidence>
<dbReference type="InterPro" id="IPR007137">
    <property type="entry name" value="DUF348"/>
</dbReference>
<dbReference type="InterPro" id="IPR036908">
    <property type="entry name" value="RlpA-like_sf"/>
</dbReference>
<keyword evidence="4" id="KW-1185">Reference proteome</keyword>
<dbReference type="InterPro" id="IPR010611">
    <property type="entry name" value="3D_dom"/>
</dbReference>
<dbReference type="Gene3D" id="2.20.230.10">
    <property type="entry name" value="Resuscitation-promoting factor rpfb"/>
    <property type="match status" value="1"/>
</dbReference>
<dbReference type="Pfam" id="PF06725">
    <property type="entry name" value="3D"/>
    <property type="match status" value="1"/>
</dbReference>
<dbReference type="GO" id="GO:0009254">
    <property type="term" value="P:peptidoglycan turnover"/>
    <property type="evidence" value="ECO:0007669"/>
    <property type="project" value="InterPro"/>
</dbReference>
<dbReference type="Pfam" id="PF03990">
    <property type="entry name" value="DUF348"/>
    <property type="match status" value="2"/>
</dbReference>
<proteinExistence type="predicted"/>
<dbReference type="PROSITE" id="PS51109">
    <property type="entry name" value="G5"/>
    <property type="match status" value="1"/>
</dbReference>
<dbReference type="PANTHER" id="PTHR39160">
    <property type="entry name" value="CELL WALL-BINDING PROTEIN YOCH"/>
    <property type="match status" value="1"/>
</dbReference>